<feature type="compositionally biased region" description="Polar residues" evidence="2">
    <location>
        <begin position="648"/>
        <end position="658"/>
    </location>
</feature>
<reference evidence="3 4" key="1">
    <citation type="submission" date="2016-07" db="EMBL/GenBank/DDBJ databases">
        <title>Pervasive Adenine N6-methylation of Active Genes in Fungi.</title>
        <authorList>
            <consortium name="DOE Joint Genome Institute"/>
            <person name="Mondo S.J."/>
            <person name="Dannebaum R.O."/>
            <person name="Kuo R.C."/>
            <person name="Labutti K."/>
            <person name="Haridas S."/>
            <person name="Kuo A."/>
            <person name="Salamov A."/>
            <person name="Ahrendt S.R."/>
            <person name="Lipzen A."/>
            <person name="Sullivan W."/>
            <person name="Andreopoulos W.B."/>
            <person name="Clum A."/>
            <person name="Lindquist E."/>
            <person name="Daum C."/>
            <person name="Ramamoorthy G.K."/>
            <person name="Gryganskyi A."/>
            <person name="Culley D."/>
            <person name="Magnuson J.K."/>
            <person name="James T.Y."/>
            <person name="O'Malley M.A."/>
            <person name="Stajich J.E."/>
            <person name="Spatafora J.W."/>
            <person name="Visel A."/>
            <person name="Grigoriev I.V."/>
        </authorList>
    </citation>
    <scope>NUCLEOTIDE SEQUENCE [LARGE SCALE GENOMIC DNA]</scope>
    <source>
        <strain evidence="3 4">68-887.2</strain>
    </source>
</reference>
<dbReference type="GO" id="GO:1990023">
    <property type="term" value="C:mitotic spindle midzone"/>
    <property type="evidence" value="ECO:0007669"/>
    <property type="project" value="TreeGrafter"/>
</dbReference>
<evidence type="ECO:0000313" key="4">
    <source>
        <dbReference type="Proteomes" id="UP000193986"/>
    </source>
</evidence>
<keyword evidence="1" id="KW-0175">Coiled coil</keyword>
<dbReference type="Proteomes" id="UP000193986">
    <property type="component" value="Unassembled WGS sequence"/>
</dbReference>
<evidence type="ECO:0000256" key="1">
    <source>
        <dbReference type="SAM" id="Coils"/>
    </source>
</evidence>
<sequence length="725" mass="80997">MSAYLAEHLPHLTSLRALLGLPAEAATHDEAKIEAAIKSAVTALVRERETEVENWREAIAGVRREVGLLARAVGEKGRRVVEENRRDSLELLPLPAQHERLTKQKEDLFKEYEERLRTVEKLQAQVDYLCTLLGPPFEPPKPLQPIAGPSKLPDPGLKAPNGTSGSRKVSGGPTLAQQIEEGKSETWLDVGEEVMESLGDVYQKALEERTIRLNNLQNLLLDLLWIHRELGLPPVPLSHPHHFPIHLLPSKSTEEQPGAHSGYEKLLSRFFTANAGLEYDDDEGAELAGMDGVEPEVGLVAWAEEVSELWVRERDARQARIQLVFNQLEPLWARLEVDQDQIDLFVQMNMGCSEASIKAYEVELERCLELRRSSLSAFVIGARKEIESLWEVLMLSDAERGEFGPFIDDEFTEELLHAHEEEAERLRAEIDSKATMLPKVREWHKLLEDEIELERSASDPNRFKARGAQLLKEEKLRKRVTMLKPTIEKDLLRLLPEWEEANGRPFMVQGDRVVDKILDDREAKEMAKEAKKRAKQGLAPTKMLPRPTPAGSFRSQPASTLRKREAPTPCPSNATANKRQRLQPASSIRVPSKSSISQSRPPPHYHGDQGSSPTPLPPSHLPRAVSHASTASRTISSSSQSVFTASSHQTTRIGSITWSAKPPPISLPPPVNTGFTGLAKADGRRPRRESFKPRQSIIPGFIGGRGASNVGRDSWGVVEEDEDVF</sequence>
<dbReference type="InterPro" id="IPR007145">
    <property type="entry name" value="MAP65_Ase1_PRC1"/>
</dbReference>
<keyword evidence="4" id="KW-1185">Reference proteome</keyword>
<gene>
    <name evidence="3" type="ORF">BCR39DRAFT_588199</name>
</gene>
<dbReference type="STRING" id="71784.A0A1Y2B5K8"/>
<proteinExistence type="predicted"/>
<dbReference type="Gene3D" id="1.20.58.1520">
    <property type="match status" value="1"/>
</dbReference>
<feature type="coiled-coil region" evidence="1">
    <location>
        <begin position="409"/>
        <end position="436"/>
    </location>
</feature>
<feature type="compositionally biased region" description="Low complexity" evidence="2">
    <location>
        <begin position="584"/>
        <end position="599"/>
    </location>
</feature>
<dbReference type="GO" id="GO:0008017">
    <property type="term" value="F:microtubule binding"/>
    <property type="evidence" value="ECO:0007669"/>
    <property type="project" value="InterPro"/>
</dbReference>
<feature type="region of interest" description="Disordered" evidence="2">
    <location>
        <begin position="140"/>
        <end position="174"/>
    </location>
</feature>
<dbReference type="GO" id="GO:0005737">
    <property type="term" value="C:cytoplasm"/>
    <property type="evidence" value="ECO:0007669"/>
    <property type="project" value="TreeGrafter"/>
</dbReference>
<dbReference type="AlphaFoldDB" id="A0A1Y2B5K8"/>
<comment type="caution">
    <text evidence="3">The sequence shown here is derived from an EMBL/GenBank/DDBJ whole genome shotgun (WGS) entry which is preliminary data.</text>
</comment>
<feature type="compositionally biased region" description="Basic and acidic residues" evidence="2">
    <location>
        <begin position="681"/>
        <end position="692"/>
    </location>
</feature>
<feature type="compositionally biased region" description="Pro residues" evidence="2">
    <location>
        <begin position="661"/>
        <end position="671"/>
    </location>
</feature>
<name>A0A1Y2B5K8_9TREE</name>
<protein>
    <submittedName>
        <fullName evidence="3">Microtubule associated protein-domain-containing protein</fullName>
    </submittedName>
</protein>
<evidence type="ECO:0000256" key="2">
    <source>
        <dbReference type="SAM" id="MobiDB-lite"/>
    </source>
</evidence>
<dbReference type="PANTHER" id="PTHR19321:SF41">
    <property type="entry name" value="FASCETTO-RELATED"/>
    <property type="match status" value="1"/>
</dbReference>
<dbReference type="PANTHER" id="PTHR19321">
    <property type="entry name" value="PROTEIN REGULATOR OF CYTOKINESIS 1 PRC1-RELATED"/>
    <property type="match status" value="1"/>
</dbReference>
<feature type="compositionally biased region" description="Low complexity" evidence="2">
    <location>
        <begin position="626"/>
        <end position="647"/>
    </location>
</feature>
<organism evidence="3 4">
    <name type="scientific">Naematelia encephala</name>
    <dbReference type="NCBI Taxonomy" id="71784"/>
    <lineage>
        <taxon>Eukaryota</taxon>
        <taxon>Fungi</taxon>
        <taxon>Dikarya</taxon>
        <taxon>Basidiomycota</taxon>
        <taxon>Agaricomycotina</taxon>
        <taxon>Tremellomycetes</taxon>
        <taxon>Tremellales</taxon>
        <taxon>Naemateliaceae</taxon>
        <taxon>Naematelia</taxon>
    </lineage>
</organism>
<dbReference type="InParanoid" id="A0A1Y2B5K8"/>
<accession>A0A1Y2B5K8</accession>
<dbReference type="Pfam" id="PF03999">
    <property type="entry name" value="MAP65_ASE1"/>
    <property type="match status" value="2"/>
</dbReference>
<dbReference type="EMBL" id="MCFC01000023">
    <property type="protein sequence ID" value="ORY29830.1"/>
    <property type="molecule type" value="Genomic_DNA"/>
</dbReference>
<dbReference type="FunCoup" id="A0A1Y2B5K8">
    <property type="interactions" value="218"/>
</dbReference>
<dbReference type="OrthoDB" id="642895at2759"/>
<evidence type="ECO:0000313" key="3">
    <source>
        <dbReference type="EMBL" id="ORY29830.1"/>
    </source>
</evidence>
<dbReference type="GO" id="GO:0051256">
    <property type="term" value="P:mitotic spindle midzone assembly"/>
    <property type="evidence" value="ECO:0007669"/>
    <property type="project" value="TreeGrafter"/>
</dbReference>
<feature type="region of interest" description="Disordered" evidence="2">
    <location>
        <begin position="526"/>
        <end position="714"/>
    </location>
</feature>